<dbReference type="PANTHER" id="PTHR33515:SF1">
    <property type="entry name" value="RIBOSOME-BINDING FACTOR A, CHLOROPLASTIC-RELATED"/>
    <property type="match status" value="1"/>
</dbReference>
<dbReference type="NCBIfam" id="TIGR00082">
    <property type="entry name" value="rbfA"/>
    <property type="match status" value="1"/>
</dbReference>
<comment type="similarity">
    <text evidence="2">Belongs to the RbfA family.</text>
</comment>
<dbReference type="EMBL" id="LACI01001704">
    <property type="protein sequence ID" value="KJU83847.1"/>
    <property type="molecule type" value="Genomic_DNA"/>
</dbReference>
<dbReference type="SUPFAM" id="SSF89919">
    <property type="entry name" value="Ribosome-binding factor A, RbfA"/>
    <property type="match status" value="1"/>
</dbReference>
<dbReference type="InterPro" id="IPR020053">
    <property type="entry name" value="Ribosome-bd_factorA_CS"/>
</dbReference>
<gene>
    <name evidence="2" type="primary">rbfA</name>
    <name evidence="3" type="ORF">MBAV_003961</name>
</gene>
<evidence type="ECO:0000313" key="4">
    <source>
        <dbReference type="Proteomes" id="UP000033423"/>
    </source>
</evidence>
<organism evidence="3 4">
    <name type="scientific">Candidatus Magnetobacterium bavaricum</name>
    <dbReference type="NCBI Taxonomy" id="29290"/>
    <lineage>
        <taxon>Bacteria</taxon>
        <taxon>Pseudomonadati</taxon>
        <taxon>Nitrospirota</taxon>
        <taxon>Thermodesulfovibrionia</taxon>
        <taxon>Thermodesulfovibrionales</taxon>
        <taxon>Candidatus Magnetobacteriaceae</taxon>
        <taxon>Candidatus Magnetobacterium</taxon>
    </lineage>
</organism>
<comment type="function">
    <text evidence="2">One of several proteins that assist in the late maturation steps of the functional core of the 30S ribosomal subunit. Associates with free 30S ribosomal subunits (but not with 30S subunits that are part of 70S ribosomes or polysomes). Required for efficient processing of 16S rRNA. May interact with the 5'-terminal helix region of 16S rRNA.</text>
</comment>
<name>A0A0F3GPW7_9BACT</name>
<proteinExistence type="inferred from homology"/>
<comment type="subunit">
    <text evidence="2">Monomer. Binds 30S ribosomal subunits, but not 50S ribosomal subunits or 70S ribosomes.</text>
</comment>
<evidence type="ECO:0000313" key="3">
    <source>
        <dbReference type="EMBL" id="KJU83847.1"/>
    </source>
</evidence>
<comment type="subcellular location">
    <subcellularLocation>
        <location evidence="2">Cytoplasm</location>
    </subcellularLocation>
</comment>
<reference evidence="3 4" key="1">
    <citation type="submission" date="2015-02" db="EMBL/GenBank/DDBJ databases">
        <title>Single-cell genomics of uncultivated deep-branching MTB reveals a conserved set of magnetosome genes.</title>
        <authorList>
            <person name="Kolinko S."/>
            <person name="Richter M."/>
            <person name="Glockner F.O."/>
            <person name="Brachmann A."/>
            <person name="Schuler D."/>
        </authorList>
    </citation>
    <scope>NUCLEOTIDE SEQUENCE [LARGE SCALE GENOMIC DNA]</scope>
    <source>
        <strain evidence="3">TM-1</strain>
    </source>
</reference>
<dbReference type="AlphaFoldDB" id="A0A0F3GPW7"/>
<dbReference type="PATRIC" id="fig|29290.4.peg.5242"/>
<dbReference type="GO" id="GO:0043024">
    <property type="term" value="F:ribosomal small subunit binding"/>
    <property type="evidence" value="ECO:0007669"/>
    <property type="project" value="TreeGrafter"/>
</dbReference>
<dbReference type="Proteomes" id="UP000033423">
    <property type="component" value="Unassembled WGS sequence"/>
</dbReference>
<evidence type="ECO:0000256" key="2">
    <source>
        <dbReference type="HAMAP-Rule" id="MF_00003"/>
    </source>
</evidence>
<dbReference type="PANTHER" id="PTHR33515">
    <property type="entry name" value="RIBOSOME-BINDING FACTOR A, CHLOROPLASTIC-RELATED"/>
    <property type="match status" value="1"/>
</dbReference>
<dbReference type="InterPro" id="IPR023799">
    <property type="entry name" value="RbfA_dom_sf"/>
</dbReference>
<dbReference type="InterPro" id="IPR000238">
    <property type="entry name" value="RbfA"/>
</dbReference>
<keyword evidence="2" id="KW-0963">Cytoplasm</keyword>
<dbReference type="Gene3D" id="3.30.300.20">
    <property type="match status" value="1"/>
</dbReference>
<keyword evidence="4" id="KW-1185">Reference proteome</keyword>
<comment type="caution">
    <text evidence="3">The sequence shown here is derived from an EMBL/GenBank/DDBJ whole genome shotgun (WGS) entry which is preliminary data.</text>
</comment>
<dbReference type="InterPro" id="IPR015946">
    <property type="entry name" value="KH_dom-like_a/b"/>
</dbReference>
<dbReference type="Pfam" id="PF02033">
    <property type="entry name" value="RBFA"/>
    <property type="match status" value="1"/>
</dbReference>
<sequence>MLPYRRSQRVGDLLRREVSDIILTRVKDPRIGFITVTDVELSDDLKVARVYVSVLNSDQIEHTLKVLRRATGFIRHELAMSVDLRRIPALEFFGDRSIEYGSKIDGILRQIKEEES</sequence>
<protein>
    <recommendedName>
        <fullName evidence="2">Ribosome-binding factor A</fullName>
    </recommendedName>
</protein>
<dbReference type="GO" id="GO:0005829">
    <property type="term" value="C:cytosol"/>
    <property type="evidence" value="ECO:0007669"/>
    <property type="project" value="TreeGrafter"/>
</dbReference>
<dbReference type="GO" id="GO:0030490">
    <property type="term" value="P:maturation of SSU-rRNA"/>
    <property type="evidence" value="ECO:0007669"/>
    <property type="project" value="UniProtKB-UniRule"/>
</dbReference>
<dbReference type="HAMAP" id="MF_00003">
    <property type="entry name" value="RbfA"/>
    <property type="match status" value="1"/>
</dbReference>
<accession>A0A0F3GPW7</accession>
<evidence type="ECO:0000256" key="1">
    <source>
        <dbReference type="ARBA" id="ARBA00022517"/>
    </source>
</evidence>
<keyword evidence="1 2" id="KW-0690">Ribosome biogenesis</keyword>
<dbReference type="PROSITE" id="PS01319">
    <property type="entry name" value="RBFA"/>
    <property type="match status" value="1"/>
</dbReference>